<name>A0A6J6ILN2_9ZZZZ</name>
<dbReference type="Pfam" id="PF00378">
    <property type="entry name" value="ECH_1"/>
    <property type="match status" value="1"/>
</dbReference>
<comment type="similarity">
    <text evidence="1">Belongs to the enoyl-CoA hydratase/isomerase family.</text>
</comment>
<dbReference type="Gene3D" id="1.10.12.10">
    <property type="entry name" value="Lyase 2-enoyl-coa Hydratase, Chain A, domain 2"/>
    <property type="match status" value="1"/>
</dbReference>
<dbReference type="InterPro" id="IPR029045">
    <property type="entry name" value="ClpP/crotonase-like_dom_sf"/>
</dbReference>
<evidence type="ECO:0000313" key="2">
    <source>
        <dbReference type="EMBL" id="CAB4625420.1"/>
    </source>
</evidence>
<dbReference type="InterPro" id="IPR014748">
    <property type="entry name" value="Enoyl-CoA_hydra_C"/>
</dbReference>
<dbReference type="SUPFAM" id="SSF52096">
    <property type="entry name" value="ClpP/crotonase"/>
    <property type="match status" value="1"/>
</dbReference>
<dbReference type="CDD" id="cd06558">
    <property type="entry name" value="crotonase-like"/>
    <property type="match status" value="1"/>
</dbReference>
<accession>A0A6J6ILN2</accession>
<sequence length="269" mass="28878">MERDPEVSALLEVTKPEPHIALVRLNRPDRLNAISFELVTELHDTFDAIAADVDCKVVIFTGAGRAFCAGLDLKDFGTPPSPGEHPHMPAGVDAQTFMSNLTVRMRDLPQVIIAAVNGPAFGGGLALACAADIRVASASAKFCSAFIRTGLSGTDIGITYLLPRLIGNANAFDLILTGRDIDAAEALRMGLVSRVVADEDLEELALGYARGMAAYTASGLRTTKEVLWHNAETSSLTSAIALEARNQNLLNYAPDVREYMKDYRKKTTG</sequence>
<protein>
    <submittedName>
        <fullName evidence="2">Unannotated protein</fullName>
    </submittedName>
</protein>
<dbReference type="InterPro" id="IPR001753">
    <property type="entry name" value="Enoyl-CoA_hydra/iso"/>
</dbReference>
<dbReference type="AlphaFoldDB" id="A0A6J6ILN2"/>
<reference evidence="2" key="1">
    <citation type="submission" date="2020-05" db="EMBL/GenBank/DDBJ databases">
        <authorList>
            <person name="Chiriac C."/>
            <person name="Salcher M."/>
            <person name="Ghai R."/>
            <person name="Kavagutti S V."/>
        </authorList>
    </citation>
    <scope>NUCLEOTIDE SEQUENCE</scope>
</reference>
<gene>
    <name evidence="2" type="ORF">UFOPK2000_00381</name>
</gene>
<dbReference type="Gene3D" id="3.90.226.10">
    <property type="entry name" value="2-enoyl-CoA Hydratase, Chain A, domain 1"/>
    <property type="match status" value="1"/>
</dbReference>
<proteinExistence type="inferred from homology"/>
<dbReference type="PANTHER" id="PTHR43802">
    <property type="entry name" value="ENOYL-COA HYDRATASE"/>
    <property type="match status" value="1"/>
</dbReference>
<organism evidence="2">
    <name type="scientific">freshwater metagenome</name>
    <dbReference type="NCBI Taxonomy" id="449393"/>
    <lineage>
        <taxon>unclassified sequences</taxon>
        <taxon>metagenomes</taxon>
        <taxon>ecological metagenomes</taxon>
    </lineage>
</organism>
<dbReference type="EMBL" id="CAEZVK010000025">
    <property type="protein sequence ID" value="CAB4625420.1"/>
    <property type="molecule type" value="Genomic_DNA"/>
</dbReference>
<dbReference type="PANTHER" id="PTHR43802:SF1">
    <property type="entry name" value="IP11341P-RELATED"/>
    <property type="match status" value="1"/>
</dbReference>
<evidence type="ECO:0000256" key="1">
    <source>
        <dbReference type="ARBA" id="ARBA00005254"/>
    </source>
</evidence>